<feature type="compositionally biased region" description="Basic and acidic residues" evidence="1">
    <location>
        <begin position="248"/>
        <end position="262"/>
    </location>
</feature>
<dbReference type="AlphaFoldDB" id="A0A7R9BQF6"/>
<reference evidence="2" key="1">
    <citation type="submission" date="2020-11" db="EMBL/GenBank/DDBJ databases">
        <authorList>
            <person name="Tran Van P."/>
        </authorList>
    </citation>
    <scope>NUCLEOTIDE SEQUENCE</scope>
</reference>
<dbReference type="Proteomes" id="UP000678499">
    <property type="component" value="Unassembled WGS sequence"/>
</dbReference>
<protein>
    <submittedName>
        <fullName evidence="2">Uncharacterized protein</fullName>
    </submittedName>
</protein>
<evidence type="ECO:0000313" key="3">
    <source>
        <dbReference type="Proteomes" id="UP000678499"/>
    </source>
</evidence>
<feature type="non-terminal residue" evidence="2">
    <location>
        <position position="1"/>
    </location>
</feature>
<organism evidence="2">
    <name type="scientific">Notodromas monacha</name>
    <dbReference type="NCBI Taxonomy" id="399045"/>
    <lineage>
        <taxon>Eukaryota</taxon>
        <taxon>Metazoa</taxon>
        <taxon>Ecdysozoa</taxon>
        <taxon>Arthropoda</taxon>
        <taxon>Crustacea</taxon>
        <taxon>Oligostraca</taxon>
        <taxon>Ostracoda</taxon>
        <taxon>Podocopa</taxon>
        <taxon>Podocopida</taxon>
        <taxon>Cypridocopina</taxon>
        <taxon>Cypridoidea</taxon>
        <taxon>Cyprididae</taxon>
        <taxon>Notodromas</taxon>
    </lineage>
</organism>
<keyword evidence="3" id="KW-1185">Reference proteome</keyword>
<sequence>MVPINLSSSDIFAGTELPENLSDIDLPKGDPVIPDEINFESMADECNEMTGLPDKKVSSSGGRGKQTSKTNIASPRACPSKLKVEINSNWNLSNVFVDVLDARMQGNKSEEYQPEPLVKTGEESRAALEAQAHVRQAQLTGKANQQQPIAMSCQCSNPACCLKMIKSQASLPKVGASTYVASVEPDRSECMIMTRDRGATPVQYNSRQSHVPTVIPPASSHHVREIMTMKASNTSQQRSRENSFFKLEKVGQQRSSDQHSGVEKQAFSMASPMSMTVRALGK</sequence>
<proteinExistence type="predicted"/>
<dbReference type="EMBL" id="CAJPEX010001179">
    <property type="protein sequence ID" value="CAG0918439.1"/>
    <property type="molecule type" value="Genomic_DNA"/>
</dbReference>
<feature type="region of interest" description="Disordered" evidence="1">
    <location>
        <begin position="248"/>
        <end position="282"/>
    </location>
</feature>
<feature type="region of interest" description="Disordered" evidence="1">
    <location>
        <begin position="49"/>
        <end position="74"/>
    </location>
</feature>
<dbReference type="EMBL" id="OA883216">
    <property type="protein sequence ID" value="CAD7278287.1"/>
    <property type="molecule type" value="Genomic_DNA"/>
</dbReference>
<name>A0A7R9BQF6_9CRUS</name>
<accession>A0A7R9BQF6</accession>
<evidence type="ECO:0000256" key="1">
    <source>
        <dbReference type="SAM" id="MobiDB-lite"/>
    </source>
</evidence>
<gene>
    <name evidence="2" type="ORF">NMOB1V02_LOCUS5995</name>
</gene>
<evidence type="ECO:0000313" key="2">
    <source>
        <dbReference type="EMBL" id="CAD7278287.1"/>
    </source>
</evidence>